<dbReference type="Pfam" id="PF20330">
    <property type="entry name" value="DUF6625"/>
    <property type="match status" value="1"/>
</dbReference>
<evidence type="ECO:0000313" key="2">
    <source>
        <dbReference type="Proteomes" id="UP000199727"/>
    </source>
</evidence>
<comment type="caution">
    <text evidence="1">The sequence shown here is derived from an EMBL/GenBank/DDBJ whole genome shotgun (WGS) entry which is preliminary data.</text>
</comment>
<proteinExistence type="predicted"/>
<organism evidence="1 2">
    <name type="scientific">Cryptococcus neoformans Tu259-1</name>
    <dbReference type="NCBI Taxonomy" id="1230072"/>
    <lineage>
        <taxon>Eukaryota</taxon>
        <taxon>Fungi</taxon>
        <taxon>Dikarya</taxon>
        <taxon>Basidiomycota</taxon>
        <taxon>Agaricomycotina</taxon>
        <taxon>Tremellomycetes</taxon>
        <taxon>Tremellales</taxon>
        <taxon>Cryptococcaceae</taxon>
        <taxon>Cryptococcus</taxon>
        <taxon>Cryptococcus neoformans species complex</taxon>
    </lineage>
</organism>
<dbReference type="InterPro" id="IPR046733">
    <property type="entry name" value="DUF6625"/>
</dbReference>
<dbReference type="Proteomes" id="UP000199727">
    <property type="component" value="Unassembled WGS sequence"/>
</dbReference>
<sequence>MPAILRRRFIRPLIVFILLTLGFSAYRVIHPSLPPVQLSLPAFKDPVPLITLVVIYNGLKFPPLTAYFWQSVGRQPHALEFVFIQRGGCSDLSEWTHKYHNIKHVCLSEEQFWGAHRDYLCKRWGRCARSQRNVMLQDMVTLGTFSTPQAVYPILRGWVFKKYINPKSVWWGYCDMDTFIGDLTQTFPYDLAQDDYDVLIPTHPIEPTGGPELLFMRGHMTFFRNRRETEDRLMTYSHFKDFTHWDEMPFPGVSMGEAEYSHFVVGHPDINILTFDAMAPAPYIRSSSPAGVISHPDKLRPTQNTPQALPSPLLTQLMAPSIRLSTRPTFTKRGIQHNITITQGSVPTGMGIWFKPEFASWYTAQPLPEDAHKGDTDKQQWRRFLLKVNNQWKERLEPHEKFRGHLPEEPLEDAYQWLYAHWQEEKKQAHWRGLPIDVPPADIFVSYYYDGNAAFDGQTGERTHWLPKKKEDCSTYGCVEPGQAPIMQHETFQHYTSTRSAFVGWYKESKAIRMGYATGTVGSDPSKPTQLR</sequence>
<evidence type="ECO:0000313" key="1">
    <source>
        <dbReference type="EMBL" id="OXG23144.1"/>
    </source>
</evidence>
<reference evidence="1 2" key="1">
    <citation type="submission" date="2017-06" db="EMBL/GenBank/DDBJ databases">
        <title>Global population genomics of the pathogenic fungus Cryptococcus neoformans var. grubii.</title>
        <authorList>
            <person name="Cuomo C."/>
            <person name="Litvintseva A."/>
            <person name="Chen Y."/>
            <person name="Young S."/>
            <person name="Zeng Q."/>
            <person name="Chapman S."/>
            <person name="Gujja S."/>
            <person name="Saif S."/>
            <person name="Birren B."/>
        </authorList>
    </citation>
    <scope>NUCLEOTIDE SEQUENCE [LARGE SCALE GENOMIC DNA]</scope>
    <source>
        <strain evidence="1 2">Tu259-1</strain>
    </source>
</reference>
<accession>A0A854QE24</accession>
<protein>
    <submittedName>
        <fullName evidence="1">Uncharacterized protein</fullName>
    </submittedName>
</protein>
<dbReference type="EMBL" id="AMKT01000037">
    <property type="protein sequence ID" value="OXG23144.1"/>
    <property type="molecule type" value="Genomic_DNA"/>
</dbReference>
<dbReference type="OrthoDB" id="2588202at2759"/>
<name>A0A854QE24_CRYNE</name>
<dbReference type="AlphaFoldDB" id="A0A854QE24"/>
<gene>
    <name evidence="1" type="ORF">C361_02912</name>
</gene>